<sequence>MAGSSSRPPREDPGNYLPVGQAENYNDNENEDDNDNEFLNDEEKVTQPVYHRGPDDRFRLITYFLSVLLVILVASNAYLSLPYAFSTYNSSDTCPCPDKRKVPQYFQTSPELWAGPTATGNPAFMAQTRVFEPSATYVPNEPLQTSIPIEGMKSGNDSIFKLMGFLSPYFPSPGFGVDEYPIPEGADIVQVQMLSRHGARYPTGDSDVQTLGKTLENVDASFDPKGPLGFLKNWRYNLGSEILVPKGRQELYDSGVLHSYMYGKLYNPQSKLIVRTTTQDRMLKSAENWMAGFFGLEWTNNATIEVIIEENGFNNSLAGSLNCPNAFSKSTGDEARTTWVHKYLQNATDRFNSMTEGFEWTIDNVYAAQTMCPYETVAYGFSKFCDLFTYEEWQHFGYSIDLAFAGWSAFHSPTGRATGLGYQQEVMARLKNHTLGYSGSQINTTLDSSTETFPLNQSLYFDFSHDTNIASILTAFGLRQFAENLPADEYPGEHEFTVSHLTPFGARLDIEIIKAPKPVSPKRDGYLEGEETKYIHFVLNQRTLPLGKSFPECDAERKDGWCELDTFLKVQEEMSKLAEFDYACFGGYTKQPYGSVTDGVPNT</sequence>
<comment type="caution">
    <text evidence="1">The sequence shown here is derived from an EMBL/GenBank/DDBJ whole genome shotgun (WGS) entry which is preliminary data.</text>
</comment>
<dbReference type="Proteomes" id="UP001163324">
    <property type="component" value="Chromosome 1"/>
</dbReference>
<evidence type="ECO:0000313" key="2">
    <source>
        <dbReference type="Proteomes" id="UP001163324"/>
    </source>
</evidence>
<organism evidence="1 2">
    <name type="scientific">Trichothecium roseum</name>
    <dbReference type="NCBI Taxonomy" id="47278"/>
    <lineage>
        <taxon>Eukaryota</taxon>
        <taxon>Fungi</taxon>
        <taxon>Dikarya</taxon>
        <taxon>Ascomycota</taxon>
        <taxon>Pezizomycotina</taxon>
        <taxon>Sordariomycetes</taxon>
        <taxon>Hypocreomycetidae</taxon>
        <taxon>Hypocreales</taxon>
        <taxon>Hypocreales incertae sedis</taxon>
        <taxon>Trichothecium</taxon>
    </lineage>
</organism>
<name>A0ACC0VH94_9HYPO</name>
<dbReference type="EMBL" id="CM047940">
    <property type="protein sequence ID" value="KAI9904823.1"/>
    <property type="molecule type" value="Genomic_DNA"/>
</dbReference>
<keyword evidence="2" id="KW-1185">Reference proteome</keyword>
<gene>
    <name evidence="1" type="ORF">N3K66_001352</name>
</gene>
<reference evidence="1" key="1">
    <citation type="submission" date="2022-10" db="EMBL/GenBank/DDBJ databases">
        <title>Complete Genome of Trichothecium roseum strain YXFP-22015, a Plant Pathogen Isolated from Citrus.</title>
        <authorList>
            <person name="Wang Y."/>
            <person name="Zhu L."/>
        </authorList>
    </citation>
    <scope>NUCLEOTIDE SEQUENCE</scope>
    <source>
        <strain evidence="1">YXFP-22015</strain>
    </source>
</reference>
<evidence type="ECO:0000313" key="1">
    <source>
        <dbReference type="EMBL" id="KAI9904823.1"/>
    </source>
</evidence>
<proteinExistence type="predicted"/>
<protein>
    <submittedName>
        <fullName evidence="1">Uncharacterized protein</fullName>
    </submittedName>
</protein>
<accession>A0ACC0VH94</accession>